<accession>N1PWK2</accession>
<sequence length="151" mass="16532">MNFTDRRRKVMSHAWRCFDVVSKVNCETLAALAGFANAASANAFWHKIKVKLVPTPASGGRWGITSRPNGIASKQRGRLKVSKCTSKKPPKLEDAAFSTKPKIEAEEARSPMQSIPLESDSPNDRSGIFNHRDQPEAPATITSVSLPNNTN</sequence>
<dbReference type="Proteomes" id="UP000016933">
    <property type="component" value="Unassembled WGS sequence"/>
</dbReference>
<feature type="region of interest" description="Disordered" evidence="1">
    <location>
        <begin position="57"/>
        <end position="151"/>
    </location>
</feature>
<keyword evidence="3" id="KW-1185">Reference proteome</keyword>
<dbReference type="EMBL" id="KB446537">
    <property type="protein sequence ID" value="EME46770.1"/>
    <property type="molecule type" value="Genomic_DNA"/>
</dbReference>
<organism evidence="2 3">
    <name type="scientific">Dothistroma septosporum (strain NZE10 / CBS 128990)</name>
    <name type="common">Red band needle blight fungus</name>
    <name type="synonym">Mycosphaerella pini</name>
    <dbReference type="NCBI Taxonomy" id="675120"/>
    <lineage>
        <taxon>Eukaryota</taxon>
        <taxon>Fungi</taxon>
        <taxon>Dikarya</taxon>
        <taxon>Ascomycota</taxon>
        <taxon>Pezizomycotina</taxon>
        <taxon>Dothideomycetes</taxon>
        <taxon>Dothideomycetidae</taxon>
        <taxon>Mycosphaerellales</taxon>
        <taxon>Mycosphaerellaceae</taxon>
        <taxon>Dothistroma</taxon>
    </lineage>
</organism>
<protein>
    <submittedName>
        <fullName evidence="2">Uncharacterized protein</fullName>
    </submittedName>
</protein>
<dbReference type="OMA" id="SANAFWH"/>
<feature type="compositionally biased region" description="Basic residues" evidence="1">
    <location>
        <begin position="75"/>
        <end position="89"/>
    </location>
</feature>
<reference evidence="2 3" key="2">
    <citation type="journal article" date="2012" name="PLoS Pathog.">
        <title>Diverse lifestyles and strategies of plant pathogenesis encoded in the genomes of eighteen Dothideomycetes fungi.</title>
        <authorList>
            <person name="Ohm R.A."/>
            <person name="Feau N."/>
            <person name="Henrissat B."/>
            <person name="Schoch C.L."/>
            <person name="Horwitz B.A."/>
            <person name="Barry K.W."/>
            <person name="Condon B.J."/>
            <person name="Copeland A.C."/>
            <person name="Dhillon B."/>
            <person name="Glaser F."/>
            <person name="Hesse C.N."/>
            <person name="Kosti I."/>
            <person name="LaButti K."/>
            <person name="Lindquist E.A."/>
            <person name="Lucas S."/>
            <person name="Salamov A.A."/>
            <person name="Bradshaw R.E."/>
            <person name="Ciuffetti L."/>
            <person name="Hamelin R.C."/>
            <person name="Kema G.H.J."/>
            <person name="Lawrence C."/>
            <person name="Scott J.A."/>
            <person name="Spatafora J.W."/>
            <person name="Turgeon B.G."/>
            <person name="de Wit P.J.G.M."/>
            <person name="Zhong S."/>
            <person name="Goodwin S.B."/>
            <person name="Grigoriev I.V."/>
        </authorList>
    </citation>
    <scope>NUCLEOTIDE SEQUENCE [LARGE SCALE GENOMIC DNA]</scope>
    <source>
        <strain evidence="3">NZE10 / CBS 128990</strain>
    </source>
</reference>
<gene>
    <name evidence="2" type="ORF">DOTSEDRAFT_22805</name>
</gene>
<dbReference type="HOGENOM" id="CLU_1731422_0_0_1"/>
<reference evidence="3" key="1">
    <citation type="journal article" date="2012" name="PLoS Genet.">
        <title>The genomes of the fungal plant pathogens Cladosporium fulvum and Dothistroma septosporum reveal adaptation to different hosts and lifestyles but also signatures of common ancestry.</title>
        <authorList>
            <person name="de Wit P.J.G.M."/>
            <person name="van der Burgt A."/>
            <person name="Oekmen B."/>
            <person name="Stergiopoulos I."/>
            <person name="Abd-Elsalam K.A."/>
            <person name="Aerts A.L."/>
            <person name="Bahkali A.H."/>
            <person name="Beenen H.G."/>
            <person name="Chettri P."/>
            <person name="Cox M.P."/>
            <person name="Datema E."/>
            <person name="de Vries R.P."/>
            <person name="Dhillon B."/>
            <person name="Ganley A.R."/>
            <person name="Griffiths S.A."/>
            <person name="Guo Y."/>
            <person name="Hamelin R.C."/>
            <person name="Henrissat B."/>
            <person name="Kabir M.S."/>
            <person name="Jashni M.K."/>
            <person name="Kema G."/>
            <person name="Klaubauf S."/>
            <person name="Lapidus A."/>
            <person name="Levasseur A."/>
            <person name="Lindquist E."/>
            <person name="Mehrabi R."/>
            <person name="Ohm R.A."/>
            <person name="Owen T.J."/>
            <person name="Salamov A."/>
            <person name="Schwelm A."/>
            <person name="Schijlen E."/>
            <person name="Sun H."/>
            <person name="van den Burg H.A."/>
            <person name="van Ham R.C.H.J."/>
            <person name="Zhang S."/>
            <person name="Goodwin S.B."/>
            <person name="Grigoriev I.V."/>
            <person name="Collemare J."/>
            <person name="Bradshaw R.E."/>
        </authorList>
    </citation>
    <scope>NUCLEOTIDE SEQUENCE [LARGE SCALE GENOMIC DNA]</scope>
    <source>
        <strain evidence="3">NZE10 / CBS 128990</strain>
    </source>
</reference>
<name>N1PWK2_DOTSN</name>
<evidence type="ECO:0000256" key="1">
    <source>
        <dbReference type="SAM" id="MobiDB-lite"/>
    </source>
</evidence>
<feature type="compositionally biased region" description="Polar residues" evidence="1">
    <location>
        <begin position="140"/>
        <end position="151"/>
    </location>
</feature>
<evidence type="ECO:0000313" key="2">
    <source>
        <dbReference type="EMBL" id="EME46770.1"/>
    </source>
</evidence>
<proteinExistence type="predicted"/>
<evidence type="ECO:0000313" key="3">
    <source>
        <dbReference type="Proteomes" id="UP000016933"/>
    </source>
</evidence>
<dbReference type="AlphaFoldDB" id="N1PWK2"/>
<dbReference type="OrthoDB" id="10469264at2759"/>